<sequence length="146" mass="16579">MLTWARPDNRRRRSSPLAWTGRPRRRNPRVRTPPLLFVVRIATTATAIVVGRRRQPDVHHKGQPRKPGEAAISTLTVADQPRTPTSKRRWGQAAKSPKRFTPPIRRSLRRPCDHPLVAAHTGADTQDGLEWMHAPKSDAKLHACFE</sequence>
<organism evidence="2 3">
    <name type="scientific">Purpureocillium takamizusanense</name>
    <dbReference type="NCBI Taxonomy" id="2060973"/>
    <lineage>
        <taxon>Eukaryota</taxon>
        <taxon>Fungi</taxon>
        <taxon>Dikarya</taxon>
        <taxon>Ascomycota</taxon>
        <taxon>Pezizomycotina</taxon>
        <taxon>Sordariomycetes</taxon>
        <taxon>Hypocreomycetidae</taxon>
        <taxon>Hypocreales</taxon>
        <taxon>Ophiocordycipitaceae</taxon>
        <taxon>Purpureocillium</taxon>
    </lineage>
</organism>
<dbReference type="KEGG" id="ptkz:JDV02_009444"/>
<protein>
    <submittedName>
        <fullName evidence="2">Uncharacterized protein</fullName>
    </submittedName>
</protein>
<reference evidence="2" key="1">
    <citation type="submission" date="2021-11" db="EMBL/GenBank/DDBJ databases">
        <title>Purpureocillium_takamizusanense_genome.</title>
        <authorList>
            <person name="Nguyen N.-H."/>
        </authorList>
    </citation>
    <scope>NUCLEOTIDE SEQUENCE</scope>
    <source>
        <strain evidence="2">PT3</strain>
    </source>
</reference>
<dbReference type="AlphaFoldDB" id="A0A9Q8QQP0"/>
<dbReference type="EMBL" id="CP086362">
    <property type="protein sequence ID" value="UNI23637.1"/>
    <property type="molecule type" value="Genomic_DNA"/>
</dbReference>
<keyword evidence="3" id="KW-1185">Reference proteome</keyword>
<proteinExistence type="predicted"/>
<name>A0A9Q8QQP0_9HYPO</name>
<accession>A0A9Q8QQP0</accession>
<evidence type="ECO:0000313" key="3">
    <source>
        <dbReference type="Proteomes" id="UP000829364"/>
    </source>
</evidence>
<evidence type="ECO:0000313" key="2">
    <source>
        <dbReference type="EMBL" id="UNI23637.1"/>
    </source>
</evidence>
<dbReference type="Proteomes" id="UP000829364">
    <property type="component" value="Chromosome 9"/>
</dbReference>
<evidence type="ECO:0000256" key="1">
    <source>
        <dbReference type="SAM" id="MobiDB-lite"/>
    </source>
</evidence>
<dbReference type="RefSeq" id="XP_047847118.1">
    <property type="nucleotide sequence ID" value="XM_047991108.1"/>
</dbReference>
<feature type="region of interest" description="Disordered" evidence="1">
    <location>
        <begin position="1"/>
        <end position="29"/>
    </location>
</feature>
<gene>
    <name evidence="2" type="ORF">JDV02_009444</name>
</gene>
<dbReference type="GeneID" id="72071389"/>
<feature type="region of interest" description="Disordered" evidence="1">
    <location>
        <begin position="52"/>
        <end position="109"/>
    </location>
</feature>